<evidence type="ECO:0000256" key="2">
    <source>
        <dbReference type="SAM" id="Coils"/>
    </source>
</evidence>
<evidence type="ECO:0000259" key="3">
    <source>
        <dbReference type="PROSITE" id="PS51168"/>
    </source>
</evidence>
<keyword evidence="1" id="KW-0413">Isomerase</keyword>
<keyword evidence="2" id="KW-0175">Coiled coil</keyword>
<dbReference type="RefSeq" id="WP_091365490.1">
    <property type="nucleotide sequence ID" value="NZ_CALJSX010000023.1"/>
</dbReference>
<dbReference type="Proteomes" id="UP000199689">
    <property type="component" value="Unassembled WGS sequence"/>
</dbReference>
<organism evidence="4 5">
    <name type="scientific">Allisonella histaminiformans</name>
    <dbReference type="NCBI Taxonomy" id="209880"/>
    <lineage>
        <taxon>Bacteria</taxon>
        <taxon>Bacillati</taxon>
        <taxon>Bacillota</taxon>
        <taxon>Negativicutes</taxon>
        <taxon>Veillonellales</taxon>
        <taxon>Veillonellaceae</taxon>
        <taxon>Allisonella</taxon>
    </lineage>
</organism>
<feature type="domain" description="Chorismate mutase" evidence="3">
    <location>
        <begin position="1"/>
        <end position="91"/>
    </location>
</feature>
<sequence>MNKDKDLNELRNEIRTIDKELVKLFEKRMTLCRAVGETKLKSQAPVFDAVREEENIRNLTALIENVTDKMYFTGWYRSLMDISKEIQRSICKKQG</sequence>
<dbReference type="PROSITE" id="PS51168">
    <property type="entry name" value="CHORISMATE_MUT_2"/>
    <property type="match status" value="1"/>
</dbReference>
<dbReference type="OrthoDB" id="9802281at2"/>
<dbReference type="EMBL" id="FMXA01000028">
    <property type="protein sequence ID" value="SDA60552.1"/>
    <property type="molecule type" value="Genomic_DNA"/>
</dbReference>
<accession>A0A1G5WR81</accession>
<dbReference type="Pfam" id="PF01817">
    <property type="entry name" value="CM_2"/>
    <property type="match status" value="1"/>
</dbReference>
<dbReference type="InterPro" id="IPR036979">
    <property type="entry name" value="CM_dom_sf"/>
</dbReference>
<dbReference type="GO" id="GO:0046417">
    <property type="term" value="P:chorismate metabolic process"/>
    <property type="evidence" value="ECO:0007669"/>
    <property type="project" value="InterPro"/>
</dbReference>
<dbReference type="InterPro" id="IPR051331">
    <property type="entry name" value="Chorismate_mutase-related"/>
</dbReference>
<dbReference type="InterPro" id="IPR002701">
    <property type="entry name" value="CM_II_prokaryot"/>
</dbReference>
<feature type="coiled-coil region" evidence="2">
    <location>
        <begin position="7"/>
        <end position="69"/>
    </location>
</feature>
<dbReference type="GO" id="GO:0004106">
    <property type="term" value="F:chorismate mutase activity"/>
    <property type="evidence" value="ECO:0007669"/>
    <property type="project" value="InterPro"/>
</dbReference>
<evidence type="ECO:0000313" key="5">
    <source>
        <dbReference type="Proteomes" id="UP000199689"/>
    </source>
</evidence>
<dbReference type="PANTHER" id="PTHR38041:SF1">
    <property type="entry name" value="CHORISMATE MUTASE"/>
    <property type="match status" value="1"/>
</dbReference>
<dbReference type="Gene3D" id="1.20.59.10">
    <property type="entry name" value="Chorismate mutase"/>
    <property type="match status" value="1"/>
</dbReference>
<keyword evidence="5" id="KW-1185">Reference proteome</keyword>
<dbReference type="SMART" id="SM00830">
    <property type="entry name" value="CM_2"/>
    <property type="match status" value="1"/>
</dbReference>
<dbReference type="AlphaFoldDB" id="A0A1G5WR81"/>
<dbReference type="STRING" id="209880.SAMN02910343_01547"/>
<proteinExistence type="predicted"/>
<name>A0A1G5WR81_9FIRM</name>
<dbReference type="PANTHER" id="PTHR38041">
    <property type="entry name" value="CHORISMATE MUTASE"/>
    <property type="match status" value="1"/>
</dbReference>
<gene>
    <name evidence="4" type="ORF">SAMN02910343_01547</name>
</gene>
<protein>
    <submittedName>
        <fullName evidence="4">Chorismate mutase</fullName>
    </submittedName>
</protein>
<dbReference type="InterPro" id="IPR036263">
    <property type="entry name" value="Chorismate_II_sf"/>
</dbReference>
<evidence type="ECO:0000313" key="4">
    <source>
        <dbReference type="EMBL" id="SDA60552.1"/>
    </source>
</evidence>
<dbReference type="GO" id="GO:0009697">
    <property type="term" value="P:salicylic acid biosynthetic process"/>
    <property type="evidence" value="ECO:0007669"/>
    <property type="project" value="TreeGrafter"/>
</dbReference>
<dbReference type="SUPFAM" id="SSF48600">
    <property type="entry name" value="Chorismate mutase II"/>
    <property type="match status" value="1"/>
</dbReference>
<evidence type="ECO:0000256" key="1">
    <source>
        <dbReference type="ARBA" id="ARBA00023235"/>
    </source>
</evidence>
<reference evidence="4 5" key="1">
    <citation type="submission" date="2016-10" db="EMBL/GenBank/DDBJ databases">
        <authorList>
            <person name="de Groot N.N."/>
        </authorList>
    </citation>
    <scope>NUCLEOTIDE SEQUENCE [LARGE SCALE GENOMIC DNA]</scope>
    <source>
        <strain evidence="4 5">DSM 15230</strain>
    </source>
</reference>
<dbReference type="GeneID" id="87756533"/>